<keyword evidence="6 15" id="KW-0418">Kinase</keyword>
<dbReference type="PROSITE" id="PS50109">
    <property type="entry name" value="HIS_KIN"/>
    <property type="match status" value="1"/>
</dbReference>
<evidence type="ECO:0000256" key="7">
    <source>
        <dbReference type="ARBA" id="ARBA00022840"/>
    </source>
</evidence>
<sequence length="708" mass="80085">MTFKQFEQQVQSAQRRWKSIQQTVQEASNPSPELQAEIITELAIALEELRVATETLQQQNEELYLARQDAERLSQHYQDLFEFAPDGYLVTDERGIIHEANHVAASLLNVRKKYLVNKPLDIFVAQADKEIFNSYWSQIKQTLDKNLLKINNNNPPKNLIKNWETLLQPRDKEPLPVAISMSISANFEEHSIRLYWLLRDISEAKQAQEKIYEQAALLDATTDAILVQNLQDQIVYWNRGAEQLYGWTKEEAHLKNLNLLLSPESLYKLPEIYQNLFKKNRWEGEIYQLTKSGKEIIVDSRWSLVRDEKNNLKSILIVNTDVTLNKQIEAKRLQNQRLEIIGALSSGISHDLNNILTPILGMAQLLVRNLSHLDETTQQMLKIIEINAQRGAGLLKQILMFSRGVKGRNSILLVSSLILEIRQMLQEIFPKTIIIEQDIMPDIWAINGDITQLHQMLMNLCLNARDAMPDGGKLTIAAKNFMIDQAYSNIEPEAKIGPYVVISVLDTGMGIPSEMKERIFEPFFTNKEIGKGTGLGLSIVMNIVKNHGGFIKVLSEVGKGSHFKIFLPAVEITTVIPQPVASLPRGNGALILIVDDEVDIGYTTKTLLKTYGYQVLTATNGVEAIALYAQHYDKIAAVLIDMVMPSMDGATTIYTLEKINPMVKIIATSGLISIDQIDQTVNKSIYGFLPKPYTSEELLTILQEVIHS</sequence>
<protein>
    <recommendedName>
        <fullName evidence="2">histidine kinase</fullName>
        <ecNumber evidence="2">2.7.13.3</ecNumber>
    </recommendedName>
</protein>
<dbReference type="SMART" id="SM00086">
    <property type="entry name" value="PAC"/>
    <property type="match status" value="2"/>
</dbReference>
<dbReference type="AlphaFoldDB" id="E0UGB0"/>
<feature type="domain" description="PAS" evidence="13">
    <location>
        <begin position="217"/>
        <end position="280"/>
    </location>
</feature>
<dbReference type="Pfam" id="PF00989">
    <property type="entry name" value="PAS"/>
    <property type="match status" value="2"/>
</dbReference>
<dbReference type="PANTHER" id="PTHR43065:SF46">
    <property type="entry name" value="C4-DICARBOXYLATE TRANSPORT SENSOR PROTEIN DCTB"/>
    <property type="match status" value="1"/>
</dbReference>
<evidence type="ECO:0000256" key="10">
    <source>
        <dbReference type="SAM" id="Coils"/>
    </source>
</evidence>
<dbReference type="InterPro" id="IPR005467">
    <property type="entry name" value="His_kinase_dom"/>
</dbReference>
<evidence type="ECO:0000259" key="13">
    <source>
        <dbReference type="PROSITE" id="PS50112"/>
    </source>
</evidence>
<feature type="domain" description="PAC" evidence="14">
    <location>
        <begin position="161"/>
        <end position="213"/>
    </location>
</feature>
<dbReference type="InterPro" id="IPR011006">
    <property type="entry name" value="CheY-like_superfamily"/>
</dbReference>
<dbReference type="KEGG" id="cyj:Cyan7822_4838"/>
<evidence type="ECO:0000259" key="11">
    <source>
        <dbReference type="PROSITE" id="PS50109"/>
    </source>
</evidence>
<evidence type="ECO:0000256" key="2">
    <source>
        <dbReference type="ARBA" id="ARBA00012438"/>
    </source>
</evidence>
<keyword evidence="16" id="KW-1185">Reference proteome</keyword>
<keyword evidence="7" id="KW-0067">ATP-binding</keyword>
<dbReference type="Gene3D" id="3.40.50.2300">
    <property type="match status" value="1"/>
</dbReference>
<dbReference type="Gene3D" id="1.10.287.130">
    <property type="match status" value="1"/>
</dbReference>
<reference evidence="16" key="1">
    <citation type="journal article" date="2011" name="MBio">
        <title>Novel metabolic attributes of the genus Cyanothece, comprising a group of unicellular nitrogen-fixing Cyanobacteria.</title>
        <authorList>
            <person name="Bandyopadhyay A."/>
            <person name="Elvitigala T."/>
            <person name="Welsh E."/>
            <person name="Stockel J."/>
            <person name="Liberton M."/>
            <person name="Min H."/>
            <person name="Sherman L.A."/>
            <person name="Pakrasi H.B."/>
        </authorList>
    </citation>
    <scope>NUCLEOTIDE SEQUENCE [LARGE SCALE GENOMIC DNA]</scope>
    <source>
        <strain evidence="16">PCC 7822</strain>
    </source>
</reference>
<evidence type="ECO:0000256" key="4">
    <source>
        <dbReference type="ARBA" id="ARBA00022679"/>
    </source>
</evidence>
<keyword evidence="10" id="KW-0175">Coiled coil</keyword>
<feature type="coiled-coil region" evidence="10">
    <location>
        <begin position="39"/>
        <end position="76"/>
    </location>
</feature>
<dbReference type="Gene3D" id="3.30.565.10">
    <property type="entry name" value="Histidine kinase-like ATPase, C-terminal domain"/>
    <property type="match status" value="1"/>
</dbReference>
<dbReference type="RefSeq" id="WP_013324769.1">
    <property type="nucleotide sequence ID" value="NC_014501.1"/>
</dbReference>
<dbReference type="SUPFAM" id="SSF52172">
    <property type="entry name" value="CheY-like"/>
    <property type="match status" value="1"/>
</dbReference>
<dbReference type="GO" id="GO:0005524">
    <property type="term" value="F:ATP binding"/>
    <property type="evidence" value="ECO:0007669"/>
    <property type="project" value="UniProtKB-KW"/>
</dbReference>
<dbReference type="PROSITE" id="PS50110">
    <property type="entry name" value="RESPONSE_REGULATORY"/>
    <property type="match status" value="1"/>
</dbReference>
<feature type="domain" description="PAC" evidence="14">
    <location>
        <begin position="280"/>
        <end position="334"/>
    </location>
</feature>
<dbReference type="eggNOG" id="COG3852">
    <property type="taxonomic scope" value="Bacteria"/>
</dbReference>
<gene>
    <name evidence="15" type="ordered locus">Cyan7822_4838</name>
</gene>
<dbReference type="PROSITE" id="PS50113">
    <property type="entry name" value="PAC"/>
    <property type="match status" value="2"/>
</dbReference>
<dbReference type="SUPFAM" id="SSF55874">
    <property type="entry name" value="ATPase domain of HSP90 chaperone/DNA topoisomerase II/histidine kinase"/>
    <property type="match status" value="1"/>
</dbReference>
<feature type="modified residue" description="4-aspartylphosphate" evidence="9">
    <location>
        <position position="641"/>
    </location>
</feature>
<comment type="catalytic activity">
    <reaction evidence="1">
        <text>ATP + protein L-histidine = ADP + protein N-phospho-L-histidine.</text>
        <dbReference type="EC" id="2.7.13.3"/>
    </reaction>
</comment>
<evidence type="ECO:0000259" key="14">
    <source>
        <dbReference type="PROSITE" id="PS50113"/>
    </source>
</evidence>
<evidence type="ECO:0000259" key="12">
    <source>
        <dbReference type="PROSITE" id="PS50110"/>
    </source>
</evidence>
<dbReference type="HOGENOM" id="CLU_000445_114_51_3"/>
<keyword evidence="5" id="KW-0547">Nucleotide-binding</keyword>
<dbReference type="InterPro" id="IPR001789">
    <property type="entry name" value="Sig_transdc_resp-reg_receiver"/>
</dbReference>
<dbReference type="eggNOG" id="COG2204">
    <property type="taxonomic scope" value="Bacteria"/>
</dbReference>
<evidence type="ECO:0000256" key="9">
    <source>
        <dbReference type="PROSITE-ProRule" id="PRU00169"/>
    </source>
</evidence>
<dbReference type="InterPro" id="IPR001610">
    <property type="entry name" value="PAC"/>
</dbReference>
<dbReference type="InterPro" id="IPR003661">
    <property type="entry name" value="HisK_dim/P_dom"/>
</dbReference>
<dbReference type="Gene3D" id="3.30.450.20">
    <property type="entry name" value="PAS domain"/>
    <property type="match status" value="2"/>
</dbReference>
<evidence type="ECO:0000256" key="8">
    <source>
        <dbReference type="ARBA" id="ARBA00023012"/>
    </source>
</evidence>
<dbReference type="InterPro" id="IPR013767">
    <property type="entry name" value="PAS_fold"/>
</dbReference>
<feature type="domain" description="Histidine kinase" evidence="11">
    <location>
        <begin position="347"/>
        <end position="571"/>
    </location>
</feature>
<dbReference type="GO" id="GO:0006355">
    <property type="term" value="P:regulation of DNA-templated transcription"/>
    <property type="evidence" value="ECO:0007669"/>
    <property type="project" value="InterPro"/>
</dbReference>
<dbReference type="InterPro" id="IPR036890">
    <property type="entry name" value="HATPase_C_sf"/>
</dbReference>
<dbReference type="CDD" id="cd00130">
    <property type="entry name" value="PAS"/>
    <property type="match status" value="2"/>
</dbReference>
<dbReference type="EC" id="2.7.13.3" evidence="2"/>
<dbReference type="InterPro" id="IPR003594">
    <property type="entry name" value="HATPase_dom"/>
</dbReference>
<dbReference type="SMART" id="SM00448">
    <property type="entry name" value="REC"/>
    <property type="match status" value="1"/>
</dbReference>
<dbReference type="SUPFAM" id="SSF55785">
    <property type="entry name" value="PYP-like sensor domain (PAS domain)"/>
    <property type="match status" value="2"/>
</dbReference>
<dbReference type="STRING" id="497965.Cyan7822_4838"/>
<dbReference type="OrthoDB" id="9788063at2"/>
<dbReference type="NCBIfam" id="TIGR00229">
    <property type="entry name" value="sensory_box"/>
    <property type="match status" value="1"/>
</dbReference>
<dbReference type="InterPro" id="IPR004358">
    <property type="entry name" value="Sig_transdc_His_kin-like_C"/>
</dbReference>
<evidence type="ECO:0000313" key="15">
    <source>
        <dbReference type="EMBL" id="ADN16729.1"/>
    </source>
</evidence>
<feature type="domain" description="Response regulatory" evidence="12">
    <location>
        <begin position="590"/>
        <end position="706"/>
    </location>
</feature>
<dbReference type="InterPro" id="IPR000014">
    <property type="entry name" value="PAS"/>
</dbReference>
<dbReference type="SUPFAM" id="SSF47384">
    <property type="entry name" value="Homodimeric domain of signal transducing histidine kinase"/>
    <property type="match status" value="1"/>
</dbReference>
<proteinExistence type="predicted"/>
<dbReference type="PRINTS" id="PR00344">
    <property type="entry name" value="BCTRLSENSOR"/>
</dbReference>
<dbReference type="Pfam" id="PF02518">
    <property type="entry name" value="HATPase_c"/>
    <property type="match status" value="1"/>
</dbReference>
<dbReference type="SMART" id="SM00091">
    <property type="entry name" value="PAS"/>
    <property type="match status" value="2"/>
</dbReference>
<evidence type="ECO:0000256" key="3">
    <source>
        <dbReference type="ARBA" id="ARBA00022553"/>
    </source>
</evidence>
<dbReference type="EMBL" id="CP002198">
    <property type="protein sequence ID" value="ADN16729.1"/>
    <property type="molecule type" value="Genomic_DNA"/>
</dbReference>
<keyword evidence="3 9" id="KW-0597">Phosphoprotein</keyword>
<keyword evidence="8" id="KW-0902">Two-component regulatory system</keyword>
<dbReference type="PROSITE" id="PS50112">
    <property type="entry name" value="PAS"/>
    <property type="match status" value="1"/>
</dbReference>
<dbReference type="InterPro" id="IPR000700">
    <property type="entry name" value="PAS-assoc_C"/>
</dbReference>
<evidence type="ECO:0000313" key="16">
    <source>
        <dbReference type="Proteomes" id="UP000008206"/>
    </source>
</evidence>
<dbReference type="Proteomes" id="UP000008206">
    <property type="component" value="Chromosome"/>
</dbReference>
<evidence type="ECO:0000256" key="1">
    <source>
        <dbReference type="ARBA" id="ARBA00000085"/>
    </source>
</evidence>
<evidence type="ECO:0000256" key="6">
    <source>
        <dbReference type="ARBA" id="ARBA00022777"/>
    </source>
</evidence>
<dbReference type="Pfam" id="PF00072">
    <property type="entry name" value="Response_reg"/>
    <property type="match status" value="1"/>
</dbReference>
<dbReference type="CDD" id="cd00156">
    <property type="entry name" value="REC"/>
    <property type="match status" value="1"/>
</dbReference>
<dbReference type="SMART" id="SM00388">
    <property type="entry name" value="HisKA"/>
    <property type="match status" value="1"/>
</dbReference>
<dbReference type="PANTHER" id="PTHR43065">
    <property type="entry name" value="SENSOR HISTIDINE KINASE"/>
    <property type="match status" value="1"/>
</dbReference>
<organism evidence="15 16">
    <name type="scientific">Gloeothece verrucosa (strain PCC 7822)</name>
    <name type="common">Cyanothece sp. (strain PCC 7822)</name>
    <dbReference type="NCBI Taxonomy" id="497965"/>
    <lineage>
        <taxon>Bacteria</taxon>
        <taxon>Bacillati</taxon>
        <taxon>Cyanobacteriota</taxon>
        <taxon>Cyanophyceae</taxon>
        <taxon>Oscillatoriophycideae</taxon>
        <taxon>Chroococcales</taxon>
        <taxon>Aphanothecaceae</taxon>
        <taxon>Gloeothece</taxon>
        <taxon>Gloeothece verrucosa</taxon>
    </lineage>
</organism>
<keyword evidence="4" id="KW-0808">Transferase</keyword>
<accession>E0UGB0</accession>
<evidence type="ECO:0000256" key="5">
    <source>
        <dbReference type="ARBA" id="ARBA00022741"/>
    </source>
</evidence>
<dbReference type="SMART" id="SM00387">
    <property type="entry name" value="HATPase_c"/>
    <property type="match status" value="1"/>
</dbReference>
<dbReference type="InterPro" id="IPR035965">
    <property type="entry name" value="PAS-like_dom_sf"/>
</dbReference>
<dbReference type="CDD" id="cd00082">
    <property type="entry name" value="HisKA"/>
    <property type="match status" value="1"/>
</dbReference>
<name>E0UGB0_GLOV7</name>
<dbReference type="InterPro" id="IPR036097">
    <property type="entry name" value="HisK_dim/P_sf"/>
</dbReference>
<dbReference type="GO" id="GO:0000155">
    <property type="term" value="F:phosphorelay sensor kinase activity"/>
    <property type="evidence" value="ECO:0007669"/>
    <property type="project" value="InterPro"/>
</dbReference>
<dbReference type="Pfam" id="PF00512">
    <property type="entry name" value="HisKA"/>
    <property type="match status" value="1"/>
</dbReference>